<dbReference type="AlphaFoldDB" id="A0A497JGC1"/>
<evidence type="ECO:0000313" key="3">
    <source>
        <dbReference type="Proteomes" id="UP000277633"/>
    </source>
</evidence>
<protein>
    <submittedName>
        <fullName evidence="2">Uncharacterized protein</fullName>
    </submittedName>
</protein>
<organism evidence="2 3">
    <name type="scientific">Candidatus Iainarchaeum sp</name>
    <dbReference type="NCBI Taxonomy" id="3101447"/>
    <lineage>
        <taxon>Archaea</taxon>
        <taxon>Candidatus Iainarchaeota</taxon>
        <taxon>Candidatus Iainarchaeia</taxon>
        <taxon>Candidatus Iainarchaeales</taxon>
        <taxon>Candidatus Iainarchaeaceae</taxon>
        <taxon>Candidatus Iainarchaeum</taxon>
    </lineage>
</organism>
<reference evidence="2 3" key="1">
    <citation type="submission" date="2018-06" db="EMBL/GenBank/DDBJ databases">
        <title>Extensive metabolic versatility and redundancy in microbially diverse, dynamic hydrothermal sediments.</title>
        <authorList>
            <person name="Dombrowski N."/>
            <person name="Teske A."/>
            <person name="Baker B.J."/>
        </authorList>
    </citation>
    <scope>NUCLEOTIDE SEQUENCE [LARGE SCALE GENOMIC DNA]</scope>
    <source>
        <strain evidence="2">B9_G13</strain>
    </source>
</reference>
<keyword evidence="1" id="KW-1133">Transmembrane helix</keyword>
<evidence type="ECO:0000256" key="1">
    <source>
        <dbReference type="SAM" id="Phobius"/>
    </source>
</evidence>
<gene>
    <name evidence="2" type="ORF">DRO07_03130</name>
</gene>
<proteinExistence type="predicted"/>
<dbReference type="EMBL" id="QMWO01000124">
    <property type="protein sequence ID" value="RLG68755.1"/>
    <property type="molecule type" value="Genomic_DNA"/>
</dbReference>
<accession>A0A497JGC1</accession>
<keyword evidence="1" id="KW-0812">Transmembrane</keyword>
<comment type="caution">
    <text evidence="2">The sequence shown here is derived from an EMBL/GenBank/DDBJ whole genome shotgun (WGS) entry which is preliminary data.</text>
</comment>
<feature type="transmembrane region" description="Helical" evidence="1">
    <location>
        <begin position="59"/>
        <end position="82"/>
    </location>
</feature>
<sequence>VELEPKQTKIVKLSVNANAPGSRGFSFYIDSLLFDKRFAELDARIRVLPTLLGKFTASYFGLPFFAFNLMPNYLLNALLSLFR</sequence>
<evidence type="ECO:0000313" key="2">
    <source>
        <dbReference type="EMBL" id="RLG68755.1"/>
    </source>
</evidence>
<feature type="non-terminal residue" evidence="2">
    <location>
        <position position="1"/>
    </location>
</feature>
<keyword evidence="1" id="KW-0472">Membrane</keyword>
<name>A0A497JGC1_9ARCH</name>
<dbReference type="Proteomes" id="UP000277633">
    <property type="component" value="Unassembled WGS sequence"/>
</dbReference>